<accession>A0A1I2QU79</accession>
<dbReference type="EMBL" id="FOOU01000005">
    <property type="protein sequence ID" value="SFG31223.1"/>
    <property type="molecule type" value="Genomic_DNA"/>
</dbReference>
<dbReference type="Proteomes" id="UP000198623">
    <property type="component" value="Unassembled WGS sequence"/>
</dbReference>
<evidence type="ECO:0000313" key="3">
    <source>
        <dbReference type="EMBL" id="SFG31223.1"/>
    </source>
</evidence>
<keyword evidence="2" id="KW-1133">Transmembrane helix</keyword>
<organism evidence="3 4">
    <name type="scientific">Neptunomonas qingdaonensis</name>
    <dbReference type="NCBI Taxonomy" id="1045558"/>
    <lineage>
        <taxon>Bacteria</taxon>
        <taxon>Pseudomonadati</taxon>
        <taxon>Pseudomonadota</taxon>
        <taxon>Gammaproteobacteria</taxon>
        <taxon>Oceanospirillales</taxon>
        <taxon>Oceanospirillaceae</taxon>
        <taxon>Neptunomonas</taxon>
    </lineage>
</organism>
<protein>
    <submittedName>
        <fullName evidence="3">Uncharacterized protein</fullName>
    </submittedName>
</protein>
<keyword evidence="2" id="KW-0812">Transmembrane</keyword>
<keyword evidence="4" id="KW-1185">Reference proteome</keyword>
<feature type="transmembrane region" description="Helical" evidence="2">
    <location>
        <begin position="12"/>
        <end position="34"/>
    </location>
</feature>
<proteinExistence type="predicted"/>
<keyword evidence="2" id="KW-0472">Membrane</keyword>
<dbReference type="AlphaFoldDB" id="A0A1I2QU79"/>
<evidence type="ECO:0000313" key="4">
    <source>
        <dbReference type="Proteomes" id="UP000198623"/>
    </source>
</evidence>
<evidence type="ECO:0000256" key="1">
    <source>
        <dbReference type="SAM" id="MobiDB-lite"/>
    </source>
</evidence>
<evidence type="ECO:0000256" key="2">
    <source>
        <dbReference type="SAM" id="Phobius"/>
    </source>
</evidence>
<reference evidence="4" key="1">
    <citation type="submission" date="2016-10" db="EMBL/GenBank/DDBJ databases">
        <authorList>
            <person name="Varghese N."/>
            <person name="Submissions S."/>
        </authorList>
    </citation>
    <scope>NUCLEOTIDE SEQUENCE [LARGE SCALE GENOMIC DNA]</scope>
    <source>
        <strain evidence="4">CGMCC 1.10971</strain>
    </source>
</reference>
<dbReference type="RefSeq" id="WP_090727093.1">
    <property type="nucleotide sequence ID" value="NZ_FOOU01000005.1"/>
</dbReference>
<dbReference type="OrthoDB" id="6126320at2"/>
<name>A0A1I2QU79_9GAMM</name>
<dbReference type="STRING" id="1045558.SAMN05216175_105114"/>
<gene>
    <name evidence="3" type="ORF">SAMN05216175_105114</name>
</gene>
<feature type="region of interest" description="Disordered" evidence="1">
    <location>
        <begin position="323"/>
        <end position="347"/>
    </location>
</feature>
<sequence>MARATPSKGNWLIKFIAMAGLLALVYLLAGNLFLNVPYIQQKLSSDPDHFKIEWSSGWTFWPGHLHVNNLKIEAQKPERQWSLLISRGEFDLAIWRLFSRTIQLQSATVSGLAVTLNSNKAGSPGATSSQNSAAAAAQLESLNPVEKSNTAPTIEQNESAAGWAFSIEGADIADIDQIKIDTYTFTGRGGLQLNKLTFGTDGALALESGTLNMESGILMSDSQSIGTSLKSNIELQLERFVPGEQDGPAIAGFVSGHIGLSGDLTSFAIINRYLSDSGWLKLTGRGSLKANLLIEKGQLIEGSELFIDSPDLAVELDEKNNSASNDRYSIRGSGTVKGDVSSRSGDTKTELQVELKNISMVTEPQEQLFLKGEAFHLLLSGSPVNFSEKPAEPVVRMQWHEAVMPDISVLNVYLPGEMPFSMHSGRARLNGYLDYADRIVSGMFELTGEDVSGEVFNQSIIGSLGLELHLKQADITHRLLDLSGTRIELQTAPPVKAIVGQSGQIEHSNLTDKSALRTELKIIEGRLTSALPLNELKGFQGRPPLSGTIQLEGKVANIDFLSDFLADRTAVKFGGEGAVRTNLRVHDGLLTPGSTLKVESDRLFSSFSGFTASGAGHVVVELQQSAKDEEVHLQMDLRDMKLHQVKDGRLLLQGKGFQLTSSSPPVDIRNRHDLVKLEAKWQGAVMPKLDILNRYLPENPPFRLTSGSARTNGHIAFDGRRFSGDIHLAGKNVTGMLLKQAVNGKLELDLSIKHFEPKSRSLDISGTRILMQAVSATNKTKPLETRISIGEAKLKLGPDSRQANQPHARPPLSGVIRLEGTVANIDFINSFLKNSQGLNFSGNGQMSADLRFLDGQISSGSKLQVASKNLASRFLDFEANGSGMLSARIEGKADAPVAKLESFIKSFTLRRLGEKTSYVNGSDFQITTVGRNFDSIQGLQELDTSVSLGAAKIPDITVYNSYLPENAGISIVSGKGEVRGEFRLKGASGSGHLDMLAEGVEVNVKDQTIRGDLSINTRLADGNLQKMIFDVSGTRLRIENGSLLSNNDMQAEEWWGQLDIKHGRMTWKRPLLLNAALNLHLSDSGLLVHLFAKQNKQWLNDLLTIKNVTGETTVLLNGESILLRKVRIAGEQLLVLADVHLSEQKIRGGMYAKYGILRMGVELEDESRTLKLLKPRQWYDNFSTNFGDSLLNSSALPQ</sequence>